<evidence type="ECO:0000256" key="1">
    <source>
        <dbReference type="SAM" id="Phobius"/>
    </source>
</evidence>
<feature type="transmembrane region" description="Helical" evidence="1">
    <location>
        <begin position="13"/>
        <end position="32"/>
    </location>
</feature>
<accession>A0A935UJ71</accession>
<keyword evidence="1" id="KW-1133">Transmembrane helix</keyword>
<organism evidence="2 3">
    <name type="scientific">Candidatus Accumulibacter proximus</name>
    <dbReference type="NCBI Taxonomy" id="2954385"/>
    <lineage>
        <taxon>Bacteria</taxon>
        <taxon>Pseudomonadati</taxon>
        <taxon>Pseudomonadota</taxon>
        <taxon>Betaproteobacteria</taxon>
        <taxon>Candidatus Accumulibacter</taxon>
    </lineage>
</organism>
<reference evidence="2 3" key="1">
    <citation type="submission" date="2020-10" db="EMBL/GenBank/DDBJ databases">
        <title>Connecting structure to function with the recovery of over 1000 high-quality activated sludge metagenome-assembled genomes encoding full-length rRNA genes using long-read sequencing.</title>
        <authorList>
            <person name="Singleton C.M."/>
            <person name="Petriglieri F."/>
            <person name="Kristensen J.M."/>
            <person name="Kirkegaard R.H."/>
            <person name="Michaelsen T.Y."/>
            <person name="Andersen M.H."/>
            <person name="Karst S.M."/>
            <person name="Dueholm M.S."/>
            <person name="Nielsen P.H."/>
            <person name="Albertsen M."/>
        </authorList>
    </citation>
    <scope>NUCLEOTIDE SEQUENCE [LARGE SCALE GENOMIC DNA]</scope>
    <source>
        <strain evidence="2">EsbW_18-Q3-R4-48_BATAC.285</strain>
    </source>
</reference>
<dbReference type="EMBL" id="JADJMH010000037">
    <property type="protein sequence ID" value="MBK7677484.1"/>
    <property type="molecule type" value="Genomic_DNA"/>
</dbReference>
<keyword evidence="1" id="KW-0472">Membrane</keyword>
<evidence type="ECO:0000313" key="3">
    <source>
        <dbReference type="Proteomes" id="UP000697998"/>
    </source>
</evidence>
<comment type="caution">
    <text evidence="2">The sequence shown here is derived from an EMBL/GenBank/DDBJ whole genome shotgun (WGS) entry which is preliminary data.</text>
</comment>
<dbReference type="AlphaFoldDB" id="A0A935UJ71"/>
<gene>
    <name evidence="2" type="ORF">IPJ27_23565</name>
</gene>
<proteinExistence type="predicted"/>
<evidence type="ECO:0000313" key="2">
    <source>
        <dbReference type="EMBL" id="MBK7677484.1"/>
    </source>
</evidence>
<sequence>MIALLQRSLKTRVTLFTLSIFVISIWALAFYASRVLREDMERLLGEQQYSIVSLLAANINQELGDRLSALEKVVERLTPAMLGDAAIM</sequence>
<keyword evidence="1" id="KW-0812">Transmembrane</keyword>
<name>A0A935UJ71_9PROT</name>
<protein>
    <submittedName>
        <fullName evidence="2">Uncharacterized protein</fullName>
    </submittedName>
</protein>
<dbReference type="Proteomes" id="UP000697998">
    <property type="component" value="Unassembled WGS sequence"/>
</dbReference>